<dbReference type="STRING" id="266749.SAMN05421876_11233"/>
<comment type="caution">
    <text evidence="2">The sequence shown here is derived from an EMBL/GenBank/DDBJ whole genome shotgun (WGS) entry which is preliminary data.</text>
</comment>
<reference evidence="2 3" key="1">
    <citation type="submission" date="2014-10" db="EMBL/GenBank/DDBJ databases">
        <title>Kaistella jeonii genome.</title>
        <authorList>
            <person name="Clayton J.T."/>
            <person name="Newman J.D."/>
        </authorList>
    </citation>
    <scope>NUCLEOTIDE SEQUENCE [LARGE SCALE GENOMIC DNA]</scope>
    <source>
        <strain evidence="2 3">DSM 17048</strain>
    </source>
</reference>
<protein>
    <submittedName>
        <fullName evidence="2">Plasmid stabilization protein</fullName>
    </submittedName>
</protein>
<dbReference type="AlphaFoldDB" id="A0A0C1F8C1"/>
<evidence type="ECO:0000313" key="2">
    <source>
        <dbReference type="EMBL" id="KIA88133.1"/>
    </source>
</evidence>
<evidence type="ECO:0000313" key="3">
    <source>
        <dbReference type="Proteomes" id="UP000031473"/>
    </source>
</evidence>
<dbReference type="Proteomes" id="UP000031473">
    <property type="component" value="Unassembled WGS sequence"/>
</dbReference>
<dbReference type="OrthoDB" id="1031021at2"/>
<keyword evidence="3" id="KW-1185">Reference proteome</keyword>
<sequence length="105" mass="12764">MVIHVYWTHFTKNELKKIFKYYEFKASRKVASDLVEGIINKGNSLNFQIGIGQREELLINRKEEFRYLVFKNYKIIYWFNDAKNRVEITDVFDARQNPIKLNRQK</sequence>
<dbReference type="Gene3D" id="3.30.2310.20">
    <property type="entry name" value="RelE-like"/>
    <property type="match status" value="1"/>
</dbReference>
<proteinExistence type="predicted"/>
<accession>A0A0C1F8C1</accession>
<dbReference type="EMBL" id="JSYL01000010">
    <property type="protein sequence ID" value="KIA88133.1"/>
    <property type="molecule type" value="Genomic_DNA"/>
</dbReference>
<dbReference type="Pfam" id="PF05016">
    <property type="entry name" value="ParE_toxin"/>
    <property type="match status" value="1"/>
</dbReference>
<keyword evidence="1" id="KW-1277">Toxin-antitoxin system</keyword>
<evidence type="ECO:0000256" key="1">
    <source>
        <dbReference type="ARBA" id="ARBA00022649"/>
    </source>
</evidence>
<dbReference type="InterPro" id="IPR035093">
    <property type="entry name" value="RelE/ParE_toxin_dom_sf"/>
</dbReference>
<dbReference type="InterPro" id="IPR007712">
    <property type="entry name" value="RelE/ParE_toxin"/>
</dbReference>
<gene>
    <name evidence="2" type="ORF">OA86_12335</name>
</gene>
<organism evidence="2 3">
    <name type="scientific">Kaistella jeonii</name>
    <dbReference type="NCBI Taxonomy" id="266749"/>
    <lineage>
        <taxon>Bacteria</taxon>
        <taxon>Pseudomonadati</taxon>
        <taxon>Bacteroidota</taxon>
        <taxon>Flavobacteriia</taxon>
        <taxon>Flavobacteriales</taxon>
        <taxon>Weeksellaceae</taxon>
        <taxon>Chryseobacterium group</taxon>
        <taxon>Kaistella</taxon>
    </lineage>
</organism>
<name>A0A0C1F8C1_9FLAO</name>
<dbReference type="RefSeq" id="WP_039353750.1">
    <property type="nucleotide sequence ID" value="NZ_FOLA01000012.1"/>
</dbReference>